<dbReference type="SUPFAM" id="SSF161098">
    <property type="entry name" value="MetI-like"/>
    <property type="match status" value="2"/>
</dbReference>
<protein>
    <submittedName>
        <fullName evidence="11">Iron ABC transporter permease</fullName>
    </submittedName>
</protein>
<feature type="transmembrane region" description="Helical" evidence="8">
    <location>
        <begin position="498"/>
        <end position="520"/>
    </location>
</feature>
<comment type="similarity">
    <text evidence="8">Belongs to the binding-protein-dependent transport system permease family.</text>
</comment>
<keyword evidence="3" id="KW-1003">Cell membrane</keyword>
<proteinExistence type="inferred from homology"/>
<evidence type="ECO:0000259" key="10">
    <source>
        <dbReference type="PROSITE" id="PS50928"/>
    </source>
</evidence>
<feature type="transmembrane region" description="Helical" evidence="8">
    <location>
        <begin position="332"/>
        <end position="356"/>
    </location>
</feature>
<reference evidence="12" key="1">
    <citation type="journal article" date="2019" name="Int. J. Syst. Evol. Microbiol.">
        <title>The Global Catalogue of Microorganisms (GCM) 10K type strain sequencing project: providing services to taxonomists for standard genome sequencing and annotation.</title>
        <authorList>
            <consortium name="The Broad Institute Genomics Platform"/>
            <consortium name="The Broad Institute Genome Sequencing Center for Infectious Disease"/>
            <person name="Wu L."/>
            <person name="Ma J."/>
        </authorList>
    </citation>
    <scope>NUCLEOTIDE SEQUENCE [LARGE SCALE GENOMIC DNA]</scope>
    <source>
        <strain evidence="12">JCM 17810</strain>
    </source>
</reference>
<feature type="domain" description="ABC transmembrane type-1" evidence="10">
    <location>
        <begin position="82"/>
        <end position="297"/>
    </location>
</feature>
<comment type="subcellular location">
    <subcellularLocation>
        <location evidence="1">Cell inner membrane</location>
        <topology evidence="1">Multi-pass membrane protein</topology>
    </subcellularLocation>
    <subcellularLocation>
        <location evidence="8">Cell membrane</location>
        <topology evidence="8">Multi-pass membrane protein</topology>
    </subcellularLocation>
</comment>
<keyword evidence="4" id="KW-0997">Cell inner membrane</keyword>
<dbReference type="PANTHER" id="PTHR43357">
    <property type="entry name" value="INNER MEMBRANE ABC TRANSPORTER PERMEASE PROTEIN YDCV"/>
    <property type="match status" value="1"/>
</dbReference>
<dbReference type="PROSITE" id="PS50928">
    <property type="entry name" value="ABC_TM1"/>
    <property type="match status" value="2"/>
</dbReference>
<dbReference type="Gene3D" id="1.10.3720.10">
    <property type="entry name" value="MetI-like"/>
    <property type="match status" value="2"/>
</dbReference>
<evidence type="ECO:0000256" key="6">
    <source>
        <dbReference type="ARBA" id="ARBA00022989"/>
    </source>
</evidence>
<gene>
    <name evidence="11" type="ORF">GCM10023169_35330</name>
</gene>
<dbReference type="InterPro" id="IPR000515">
    <property type="entry name" value="MetI-like"/>
</dbReference>
<dbReference type="PANTHER" id="PTHR43357:SF4">
    <property type="entry name" value="INNER MEMBRANE ABC TRANSPORTER PERMEASE PROTEIN YDCV"/>
    <property type="match status" value="1"/>
</dbReference>
<evidence type="ECO:0000256" key="1">
    <source>
        <dbReference type="ARBA" id="ARBA00004429"/>
    </source>
</evidence>
<feature type="domain" description="ABC transmembrane type-1" evidence="10">
    <location>
        <begin position="384"/>
        <end position="574"/>
    </location>
</feature>
<evidence type="ECO:0000256" key="4">
    <source>
        <dbReference type="ARBA" id="ARBA00022519"/>
    </source>
</evidence>
<feature type="transmembrane region" description="Helical" evidence="8">
    <location>
        <begin position="172"/>
        <end position="196"/>
    </location>
</feature>
<keyword evidence="12" id="KW-1185">Reference proteome</keyword>
<accession>A0ABP8LJS9</accession>
<evidence type="ECO:0000256" key="2">
    <source>
        <dbReference type="ARBA" id="ARBA00022448"/>
    </source>
</evidence>
<feature type="transmembrane region" description="Helical" evidence="8">
    <location>
        <begin position="217"/>
        <end position="239"/>
    </location>
</feature>
<keyword evidence="7 8" id="KW-0472">Membrane</keyword>
<keyword evidence="5 8" id="KW-0812">Transmembrane</keyword>
<name>A0ABP8LJS9_9MICO</name>
<dbReference type="EMBL" id="BAABGN010000013">
    <property type="protein sequence ID" value="GAA4431117.1"/>
    <property type="molecule type" value="Genomic_DNA"/>
</dbReference>
<evidence type="ECO:0000256" key="5">
    <source>
        <dbReference type="ARBA" id="ARBA00022692"/>
    </source>
</evidence>
<evidence type="ECO:0000256" key="3">
    <source>
        <dbReference type="ARBA" id="ARBA00022475"/>
    </source>
</evidence>
<feature type="region of interest" description="Disordered" evidence="9">
    <location>
        <begin position="1"/>
        <end position="22"/>
    </location>
</feature>
<keyword evidence="2 8" id="KW-0813">Transport</keyword>
<evidence type="ECO:0000313" key="11">
    <source>
        <dbReference type="EMBL" id="GAA4431117.1"/>
    </source>
</evidence>
<dbReference type="Proteomes" id="UP001500622">
    <property type="component" value="Unassembled WGS sequence"/>
</dbReference>
<feature type="transmembrane region" description="Helical" evidence="8">
    <location>
        <begin position="127"/>
        <end position="152"/>
    </location>
</feature>
<dbReference type="CDD" id="cd06261">
    <property type="entry name" value="TM_PBP2"/>
    <property type="match status" value="2"/>
</dbReference>
<dbReference type="InterPro" id="IPR035906">
    <property type="entry name" value="MetI-like_sf"/>
</dbReference>
<organism evidence="11 12">
    <name type="scientific">Georgenia halophila</name>
    <dbReference type="NCBI Taxonomy" id="620889"/>
    <lineage>
        <taxon>Bacteria</taxon>
        <taxon>Bacillati</taxon>
        <taxon>Actinomycetota</taxon>
        <taxon>Actinomycetes</taxon>
        <taxon>Micrococcales</taxon>
        <taxon>Bogoriellaceae</taxon>
        <taxon>Georgenia</taxon>
    </lineage>
</organism>
<evidence type="ECO:0000256" key="9">
    <source>
        <dbReference type="SAM" id="MobiDB-lite"/>
    </source>
</evidence>
<feature type="transmembrane region" description="Helical" evidence="8">
    <location>
        <begin position="454"/>
        <end position="477"/>
    </location>
</feature>
<feature type="transmembrane region" description="Helical" evidence="8">
    <location>
        <begin position="31"/>
        <end position="59"/>
    </location>
</feature>
<feature type="transmembrane region" description="Helical" evidence="8">
    <location>
        <begin position="430"/>
        <end position="448"/>
    </location>
</feature>
<feature type="transmembrane region" description="Helical" evidence="8">
    <location>
        <begin position="388"/>
        <end position="409"/>
    </location>
</feature>
<dbReference type="RefSeq" id="WP_345217960.1">
    <property type="nucleotide sequence ID" value="NZ_BAABGN010000013.1"/>
</dbReference>
<evidence type="ECO:0000313" key="12">
    <source>
        <dbReference type="Proteomes" id="UP001500622"/>
    </source>
</evidence>
<evidence type="ECO:0000256" key="8">
    <source>
        <dbReference type="RuleBase" id="RU363032"/>
    </source>
</evidence>
<comment type="caution">
    <text evidence="11">The sequence shown here is derived from an EMBL/GenBank/DDBJ whole genome shotgun (WGS) entry which is preliminary data.</text>
</comment>
<feature type="transmembrane region" description="Helical" evidence="8">
    <location>
        <begin position="278"/>
        <end position="296"/>
    </location>
</feature>
<feature type="transmembrane region" description="Helical" evidence="8">
    <location>
        <begin position="555"/>
        <end position="577"/>
    </location>
</feature>
<sequence>MIRRRGVSLDPTVQRGPTALRGRRGRRPSGFAIVSGVLAVAFAVLAIYPLSAVAVRAFFPGGQLNATVWEEVFAEPDLGQVLLNTLLVIVGSGGVAIVVGSVLAWINERTDAKLGLFSDALPMLPFLLPPIAGAIGWVLLLSPNAGLLNAMIRTAASWIGIDISSGPLDIYTWYGLLLVYGIYQVPLVFMMVSAGLRNLDASLEEQSRVCGTGPFKALFKVTLPALWPSIAGAGLLTTWTALGLYSVPAVIGTGARIDVLTTRIVNGLAFSYPPKYDVAIGLSVFMLGFVAIIWWIQTRVLRRNQHAAMGGKGQRATAVRLGRWRRPVQVGVVLYAVVTTVLPMCALIIVSLNGYWTSNIDWGGLSLDALRLAVFENVRTRTALENSLLLGVVGATVGILLAAVISLYISRARPRVGRAVDGAVKLPSTLANVVIAVGFVLAFAGPPIDLGGTILILFLAYLALYLPNGIVATDSAVAQIGRELPEASALSGAGELRTFLRIYLPLMLPGMIVGWALLFVRMVGDLTASAILAGTTNPVVGRQILETYQNGSFSLLAALATVLTVISTVVVVGVMVLSRSSSRWGKTARRVNTR</sequence>
<keyword evidence="6 8" id="KW-1133">Transmembrane helix</keyword>
<dbReference type="Pfam" id="PF00528">
    <property type="entry name" value="BPD_transp_1"/>
    <property type="match status" value="2"/>
</dbReference>
<evidence type="ECO:0000256" key="7">
    <source>
        <dbReference type="ARBA" id="ARBA00023136"/>
    </source>
</evidence>
<feature type="transmembrane region" description="Helical" evidence="8">
    <location>
        <begin position="79"/>
        <end position="106"/>
    </location>
</feature>